<feature type="chain" id="PRO_5047470251" evidence="2">
    <location>
        <begin position="18"/>
        <end position="245"/>
    </location>
</feature>
<evidence type="ECO:0000256" key="1">
    <source>
        <dbReference type="SAM" id="Coils"/>
    </source>
</evidence>
<evidence type="ECO:0000313" key="3">
    <source>
        <dbReference type="EMBL" id="WDE97214.1"/>
    </source>
</evidence>
<evidence type="ECO:0000256" key="2">
    <source>
        <dbReference type="SAM" id="SignalP"/>
    </source>
</evidence>
<keyword evidence="2" id="KW-0732">Signal</keyword>
<keyword evidence="1" id="KW-0175">Coiled coil</keyword>
<evidence type="ECO:0000313" key="4">
    <source>
        <dbReference type="Proteomes" id="UP001214250"/>
    </source>
</evidence>
<protein>
    <submittedName>
        <fullName evidence="3">DUF3450 family protein</fullName>
    </submittedName>
</protein>
<feature type="signal peptide" evidence="2">
    <location>
        <begin position="1"/>
        <end position="17"/>
    </location>
</feature>
<feature type="coiled-coil region" evidence="1">
    <location>
        <begin position="51"/>
        <end position="106"/>
    </location>
</feature>
<keyword evidence="4" id="KW-1185">Reference proteome</keyword>
<name>A0ABY7VV97_9BACT</name>
<dbReference type="Pfam" id="PF11932">
    <property type="entry name" value="DUF3450"/>
    <property type="match status" value="1"/>
</dbReference>
<dbReference type="InterPro" id="IPR016866">
    <property type="entry name" value="UCP028069"/>
</dbReference>
<gene>
    <name evidence="3" type="ORF">PQO03_04505</name>
</gene>
<organism evidence="3 4">
    <name type="scientific">Lentisphaera profundi</name>
    <dbReference type="NCBI Taxonomy" id="1658616"/>
    <lineage>
        <taxon>Bacteria</taxon>
        <taxon>Pseudomonadati</taxon>
        <taxon>Lentisphaerota</taxon>
        <taxon>Lentisphaeria</taxon>
        <taxon>Lentisphaerales</taxon>
        <taxon>Lentisphaeraceae</taxon>
        <taxon>Lentisphaera</taxon>
    </lineage>
</organism>
<reference evidence="3 4" key="1">
    <citation type="submission" date="2023-02" db="EMBL/GenBank/DDBJ databases">
        <title>Genome sequence of Lentisphaera profundi SAORIC-696.</title>
        <authorList>
            <person name="Kim e."/>
            <person name="Cho J.-C."/>
            <person name="Choi A."/>
            <person name="Kang I."/>
        </authorList>
    </citation>
    <scope>NUCLEOTIDE SEQUENCE [LARGE SCALE GENOMIC DNA]</scope>
    <source>
        <strain evidence="3 4">SAORIC-696</strain>
    </source>
</reference>
<dbReference type="RefSeq" id="WP_274151464.1">
    <property type="nucleotide sequence ID" value="NZ_CP117811.1"/>
</dbReference>
<accession>A0ABY7VV97</accession>
<proteinExistence type="predicted"/>
<dbReference type="Proteomes" id="UP001214250">
    <property type="component" value="Chromosome 1"/>
</dbReference>
<sequence length="245" mass="28283">MKTIYLFLVYLPSLLFAQEALTQKDMLELIKKTNDIDLKLQNQDLQWQEEKQVLNLQIKLIKQELDNSKSNKQDQEQQLAKLHTSLDQAKKQQALLTQNKKAYQDSLEKQKNILISQWQPKLPKGLVSLIQNEYDELNKSLGINQTLANIQLYTQSYLELQSKVHVLSESHIIEGKEWQLSCLYIGTAQGYFINKDKSLCGTLNFKDTWQAQVDSSMLKDIETAFAQTNRDGRPALVNLKLGLKK</sequence>
<dbReference type="EMBL" id="CP117811">
    <property type="protein sequence ID" value="WDE97214.1"/>
    <property type="molecule type" value="Genomic_DNA"/>
</dbReference>